<gene>
    <name evidence="18" type="ORF">BLNAU_5610</name>
</gene>
<evidence type="ECO:0000256" key="1">
    <source>
        <dbReference type="ARBA" id="ARBA00004389"/>
    </source>
</evidence>
<reference evidence="18 19" key="1">
    <citation type="journal article" date="2022" name="bioRxiv">
        <title>Genomics of Preaxostyla Flagellates Illuminates Evolutionary Transitions and the Path Towards Mitochondrial Loss.</title>
        <authorList>
            <person name="Novak L.V.F."/>
            <person name="Treitli S.C."/>
            <person name="Pyrih J."/>
            <person name="Halakuc P."/>
            <person name="Pipaliya S.V."/>
            <person name="Vacek V."/>
            <person name="Brzon O."/>
            <person name="Soukal P."/>
            <person name="Eme L."/>
            <person name="Dacks J.B."/>
            <person name="Karnkowska A."/>
            <person name="Elias M."/>
            <person name="Hampl V."/>
        </authorList>
    </citation>
    <scope>NUCLEOTIDE SEQUENCE [LARGE SCALE GENOMIC DNA]</scope>
    <source>
        <strain evidence="18">NAU3</strain>
        <tissue evidence="18">Gut</tissue>
    </source>
</reference>
<protein>
    <recommendedName>
        <fullName evidence="3">Signal recognition particle receptor subunit beta</fullName>
    </recommendedName>
</protein>
<evidence type="ECO:0000256" key="13">
    <source>
        <dbReference type="ARBA" id="ARBA00023170"/>
    </source>
</evidence>
<evidence type="ECO:0000259" key="17">
    <source>
        <dbReference type="PROSITE" id="PS50158"/>
    </source>
</evidence>
<keyword evidence="5" id="KW-0479">Metal-binding</keyword>
<keyword evidence="4 16" id="KW-0812">Transmembrane</keyword>
<feature type="region of interest" description="Disordered" evidence="15">
    <location>
        <begin position="402"/>
        <end position="439"/>
    </location>
</feature>
<evidence type="ECO:0000256" key="4">
    <source>
        <dbReference type="ARBA" id="ARBA00022692"/>
    </source>
</evidence>
<proteinExistence type="inferred from homology"/>
<evidence type="ECO:0000256" key="3">
    <source>
        <dbReference type="ARBA" id="ARBA00020256"/>
    </source>
</evidence>
<dbReference type="InterPro" id="IPR001878">
    <property type="entry name" value="Znf_CCHC"/>
</dbReference>
<feature type="compositionally biased region" description="Pro residues" evidence="15">
    <location>
        <begin position="113"/>
        <end position="128"/>
    </location>
</feature>
<dbReference type="Pfam" id="PF09439">
    <property type="entry name" value="SRPRB"/>
    <property type="match status" value="1"/>
</dbReference>
<evidence type="ECO:0000313" key="19">
    <source>
        <dbReference type="Proteomes" id="UP001281761"/>
    </source>
</evidence>
<dbReference type="PANTHER" id="PTHR31437">
    <property type="entry name" value="SREK1IP1 FAMILY MEMBER"/>
    <property type="match status" value="1"/>
</dbReference>
<feature type="transmembrane region" description="Helical" evidence="16">
    <location>
        <begin position="223"/>
        <end position="246"/>
    </location>
</feature>
<evidence type="ECO:0000256" key="8">
    <source>
        <dbReference type="ARBA" id="ARBA00022824"/>
    </source>
</evidence>
<evidence type="ECO:0000256" key="11">
    <source>
        <dbReference type="ARBA" id="ARBA00023134"/>
    </source>
</evidence>
<feature type="region of interest" description="Disordered" evidence="15">
    <location>
        <begin position="108"/>
        <end position="194"/>
    </location>
</feature>
<keyword evidence="13 18" id="KW-0675">Receptor</keyword>
<dbReference type="Proteomes" id="UP001281761">
    <property type="component" value="Unassembled WGS sequence"/>
</dbReference>
<evidence type="ECO:0000256" key="9">
    <source>
        <dbReference type="ARBA" id="ARBA00022833"/>
    </source>
</evidence>
<dbReference type="InterPro" id="IPR019009">
    <property type="entry name" value="SRP_receptor_beta_su"/>
</dbReference>
<keyword evidence="11" id="KW-0342">GTP-binding</keyword>
<dbReference type="InterPro" id="IPR027417">
    <property type="entry name" value="P-loop_NTPase"/>
</dbReference>
<keyword evidence="9" id="KW-0862">Zinc</keyword>
<dbReference type="EMBL" id="JARBJD010000030">
    <property type="protein sequence ID" value="KAK2959301.1"/>
    <property type="molecule type" value="Genomic_DNA"/>
</dbReference>
<dbReference type="SUPFAM" id="SSF52540">
    <property type="entry name" value="P-loop containing nucleoside triphosphate hydrolases"/>
    <property type="match status" value="1"/>
</dbReference>
<dbReference type="Gene3D" id="3.40.50.300">
    <property type="entry name" value="P-loop containing nucleotide triphosphate hydrolases"/>
    <property type="match status" value="1"/>
</dbReference>
<dbReference type="PANTHER" id="PTHR31437:SF1">
    <property type="entry name" value="PROTEIN SREK1IP1"/>
    <property type="match status" value="1"/>
</dbReference>
<comment type="similarity">
    <text evidence="2">Belongs to the SRP receptor beta subunit family.</text>
</comment>
<keyword evidence="6" id="KW-0547">Nucleotide-binding</keyword>
<sequence length="528" mass="59794">MGIPQRDASLLQMKPKNNIVYGDAALQTHGIWKETIGFDPHAPAAGEEDIQARRESEAQKAKELISLVSIATGQSNQQVKRGCCKKCGKSGHFTSQCMNILPNGINTALPISIPTPSPSPTPDPTPPPKHSRRPHQATFERGREHTQTSIPCPHTKTGEAIERKKEERTAGEILRKDETDRGRNEEGTKTEKKTETEGEIIILDITKENTDRQAVILGVDSTIAVLLSLGILLVLVLILAIVNYCIGPEKVPKIALVGLKDSGKTALFNRLQRGVFQTEGNSTQVTEETFVFHKDKIDFGSKKMKTVLDCPGDEAKRSQLYNHKYFADLNLIVFVIDSTTFESSIRDVARFIYFIITNAVVRKNKTHIIIAFSKIDALESFNGSFYALPKLRREYQEVDQAEKTKNAVDESKMSQKELKEHQKLQKKEEKDRKREEEEFKEKMEQRLKNHETMINMKVKLLELEQEIDDIGRAHMRHNPNDQDVAELFKTGFDFKKLKNKLILTEFSSKTNDIALLLRDIHKLLGDEN</sequence>
<evidence type="ECO:0000256" key="12">
    <source>
        <dbReference type="ARBA" id="ARBA00023136"/>
    </source>
</evidence>
<keyword evidence="8" id="KW-0256">Endoplasmic reticulum</keyword>
<evidence type="ECO:0000256" key="15">
    <source>
        <dbReference type="SAM" id="MobiDB-lite"/>
    </source>
</evidence>
<keyword evidence="10 16" id="KW-1133">Transmembrane helix</keyword>
<evidence type="ECO:0000256" key="14">
    <source>
        <dbReference type="PROSITE-ProRule" id="PRU00047"/>
    </source>
</evidence>
<evidence type="ECO:0000256" key="6">
    <source>
        <dbReference type="ARBA" id="ARBA00022741"/>
    </source>
</evidence>
<evidence type="ECO:0000256" key="5">
    <source>
        <dbReference type="ARBA" id="ARBA00022723"/>
    </source>
</evidence>
<comment type="caution">
    <text evidence="18">The sequence shown here is derived from an EMBL/GenBank/DDBJ whole genome shotgun (WGS) entry which is preliminary data.</text>
</comment>
<evidence type="ECO:0000256" key="2">
    <source>
        <dbReference type="ARBA" id="ARBA00005619"/>
    </source>
</evidence>
<dbReference type="InterPro" id="IPR036875">
    <property type="entry name" value="Znf_CCHC_sf"/>
</dbReference>
<name>A0ABQ9Y6E7_9EUKA</name>
<feature type="compositionally biased region" description="Basic and acidic residues" evidence="15">
    <location>
        <begin position="156"/>
        <end position="194"/>
    </location>
</feature>
<accession>A0ABQ9Y6E7</accession>
<evidence type="ECO:0000256" key="16">
    <source>
        <dbReference type="SAM" id="Phobius"/>
    </source>
</evidence>
<evidence type="ECO:0000256" key="10">
    <source>
        <dbReference type="ARBA" id="ARBA00022989"/>
    </source>
</evidence>
<keyword evidence="12 16" id="KW-0472">Membrane</keyword>
<evidence type="ECO:0000313" key="18">
    <source>
        <dbReference type="EMBL" id="KAK2959301.1"/>
    </source>
</evidence>
<dbReference type="SUPFAM" id="SSF57756">
    <property type="entry name" value="Retrovirus zinc finger-like domains"/>
    <property type="match status" value="1"/>
</dbReference>
<keyword evidence="7 14" id="KW-0863">Zinc-finger</keyword>
<dbReference type="PROSITE" id="PS50158">
    <property type="entry name" value="ZF_CCHC"/>
    <property type="match status" value="1"/>
</dbReference>
<organism evidence="18 19">
    <name type="scientific">Blattamonas nauphoetae</name>
    <dbReference type="NCBI Taxonomy" id="2049346"/>
    <lineage>
        <taxon>Eukaryota</taxon>
        <taxon>Metamonada</taxon>
        <taxon>Preaxostyla</taxon>
        <taxon>Oxymonadida</taxon>
        <taxon>Blattamonas</taxon>
    </lineage>
</organism>
<comment type="subcellular location">
    <subcellularLocation>
        <location evidence="1">Endoplasmic reticulum membrane</location>
        <topology evidence="1">Single-pass membrane protein</topology>
    </subcellularLocation>
</comment>
<keyword evidence="19" id="KW-1185">Reference proteome</keyword>
<feature type="domain" description="CCHC-type" evidence="17">
    <location>
        <begin position="84"/>
        <end position="97"/>
    </location>
</feature>
<evidence type="ECO:0000256" key="7">
    <source>
        <dbReference type="ARBA" id="ARBA00022771"/>
    </source>
</evidence>